<keyword evidence="13" id="KW-0966">Cell projection</keyword>
<evidence type="ECO:0000256" key="7">
    <source>
        <dbReference type="ARBA" id="ARBA00022795"/>
    </source>
</evidence>
<dbReference type="Gene3D" id="2.10.70.40">
    <property type="entry name" value="peptidoglycan hydrolase"/>
    <property type="match status" value="1"/>
</dbReference>
<proteinExistence type="inferred from homology"/>
<dbReference type="InterPro" id="IPR051056">
    <property type="entry name" value="Glycosyl_Hydrolase_73"/>
</dbReference>
<dbReference type="AlphaFoldDB" id="A0A8J7FAX1"/>
<evidence type="ECO:0000256" key="8">
    <source>
        <dbReference type="ARBA" id="ARBA00022801"/>
    </source>
</evidence>
<keyword evidence="8 13" id="KW-0378">Hydrolase</keyword>
<comment type="similarity">
    <text evidence="4">In the C-terminal section; belongs to the glycosyl hydrolase 73 family.</text>
</comment>
<dbReference type="InterPro" id="IPR013377">
    <property type="entry name" value="FlgJ"/>
</dbReference>
<dbReference type="GO" id="GO:0044780">
    <property type="term" value="P:bacterial-type flagellum assembly"/>
    <property type="evidence" value="ECO:0007669"/>
    <property type="project" value="InterPro"/>
</dbReference>
<dbReference type="EMBL" id="JADEYS010000003">
    <property type="protein sequence ID" value="MBE9396366.1"/>
    <property type="molecule type" value="Genomic_DNA"/>
</dbReference>
<keyword evidence="13" id="KW-0969">Cilium</keyword>
<protein>
    <recommendedName>
        <fullName evidence="5">Peptidoglycan hydrolase FlgJ</fullName>
    </recommendedName>
    <alternativeName>
        <fullName evidence="11">Muramidase FlgJ</fullName>
    </alternativeName>
</protein>
<evidence type="ECO:0000256" key="3">
    <source>
        <dbReference type="ARBA" id="ARBA00006880"/>
    </source>
</evidence>
<dbReference type="Pfam" id="PF10135">
    <property type="entry name" value="Rod-binding"/>
    <property type="match status" value="1"/>
</dbReference>
<comment type="function">
    <text evidence="1">Flagellum-specific muramidase which hydrolyzes the peptidoglycan layer to assemble the rod structure in the periplasmic space.</text>
</comment>
<evidence type="ECO:0000313" key="13">
    <source>
        <dbReference type="EMBL" id="MBE9396366.1"/>
    </source>
</evidence>
<gene>
    <name evidence="13" type="primary">flgJ</name>
    <name evidence="13" type="ORF">IOQ59_03735</name>
</gene>
<comment type="similarity">
    <text evidence="3">In the N-terminal section; belongs to the FlgJ family.</text>
</comment>
<comment type="caution">
    <text evidence="13">The sequence shown here is derived from an EMBL/GenBank/DDBJ whole genome shotgun (WGS) entry which is preliminary data.</text>
</comment>
<dbReference type="Gene3D" id="1.10.530.10">
    <property type="match status" value="1"/>
</dbReference>
<sequence>MKPTGGSGNHSALYTELNELNKISRLAKDDNEAALKQVAQQFEQVFMSMLMKSMREANKSFGEDNFMNSSQSQFYEEMLDSQMTMELAQGGGMGLADVIVKQLSRQADLPMSGESADDESKDKNFQLSKAERMLNRAFDTTGNLAANTMLTNASTSGEQTPEVPDVLLSSLTAAPAQTEKADLIRQPSSAQSYPQRFESPEQFVDALMPLAKSVAEEIGVDPKVLLAQAALETGWGKHLIQRGDGGSSHNLFNIKADSRWDGDSVVTSTLEFRDGVAQRERAAFRAYDGYEQSFRDYISFLKDSPRYQIALQSTADPSAYLNQLQQAGYATDPQYAQKISNILAGDVFASAPSTKGEG</sequence>
<keyword evidence="14" id="KW-1185">Reference proteome</keyword>
<dbReference type="InterPro" id="IPR002901">
    <property type="entry name" value="MGlyc_endo_b_GlcNAc-like_dom"/>
</dbReference>
<evidence type="ECO:0000313" key="14">
    <source>
        <dbReference type="Proteomes" id="UP000640333"/>
    </source>
</evidence>
<accession>A0A8J7FAX1</accession>
<evidence type="ECO:0000256" key="5">
    <source>
        <dbReference type="ARBA" id="ARBA00013433"/>
    </source>
</evidence>
<dbReference type="SMART" id="SM00047">
    <property type="entry name" value="LYZ2"/>
    <property type="match status" value="1"/>
</dbReference>
<organism evidence="13 14">
    <name type="scientific">Pontibacterium sinense</name>
    <dbReference type="NCBI Taxonomy" id="2781979"/>
    <lineage>
        <taxon>Bacteria</taxon>
        <taxon>Pseudomonadati</taxon>
        <taxon>Pseudomonadota</taxon>
        <taxon>Gammaproteobacteria</taxon>
        <taxon>Oceanospirillales</taxon>
        <taxon>Oceanospirillaceae</taxon>
        <taxon>Pontibacterium</taxon>
    </lineage>
</organism>
<keyword evidence="13" id="KW-0282">Flagellum</keyword>
<dbReference type="Proteomes" id="UP000640333">
    <property type="component" value="Unassembled WGS sequence"/>
</dbReference>
<evidence type="ECO:0000256" key="1">
    <source>
        <dbReference type="ARBA" id="ARBA00002954"/>
    </source>
</evidence>
<comment type="subcellular location">
    <subcellularLocation>
        <location evidence="2">Periplasm</location>
    </subcellularLocation>
</comment>
<evidence type="ECO:0000256" key="10">
    <source>
        <dbReference type="ARBA" id="ARBA00023316"/>
    </source>
</evidence>
<dbReference type="InterPro" id="IPR019301">
    <property type="entry name" value="Flagellar_prot_FlgJ_N"/>
</dbReference>
<dbReference type="GO" id="GO:0071973">
    <property type="term" value="P:bacterial-type flagellum-dependent cell motility"/>
    <property type="evidence" value="ECO:0007669"/>
    <property type="project" value="TreeGrafter"/>
</dbReference>
<dbReference type="NCBIfam" id="TIGR02541">
    <property type="entry name" value="flagell_FlgJ"/>
    <property type="match status" value="1"/>
</dbReference>
<keyword evidence="10" id="KW-0961">Cell wall biogenesis/degradation</keyword>
<dbReference type="Pfam" id="PF01832">
    <property type="entry name" value="Glucosaminidase"/>
    <property type="match status" value="1"/>
</dbReference>
<dbReference type="GO" id="GO:0042597">
    <property type="term" value="C:periplasmic space"/>
    <property type="evidence" value="ECO:0007669"/>
    <property type="project" value="UniProtKB-SubCell"/>
</dbReference>
<keyword evidence="9 13" id="KW-0326">Glycosidase</keyword>
<dbReference type="GO" id="GO:0016798">
    <property type="term" value="F:hydrolase activity, acting on glycosyl bonds"/>
    <property type="evidence" value="ECO:0007669"/>
    <property type="project" value="UniProtKB-KW"/>
</dbReference>
<reference evidence="13" key="1">
    <citation type="submission" date="2020-10" db="EMBL/GenBank/DDBJ databases">
        <title>Bacterium isolated from coastal waters sediment.</title>
        <authorList>
            <person name="Chen R.-J."/>
            <person name="Lu D.-C."/>
            <person name="Zhu K.-L."/>
            <person name="Du Z.-J."/>
        </authorList>
    </citation>
    <scope>NUCLEOTIDE SEQUENCE</scope>
    <source>
        <strain evidence="13">N1Y112</strain>
    </source>
</reference>
<name>A0A8J7FAX1_9GAMM</name>
<feature type="domain" description="Mannosyl-glycoprotein endo-beta-N-acetylglucosamidase-like" evidence="12">
    <location>
        <begin position="186"/>
        <end position="349"/>
    </location>
</feature>
<evidence type="ECO:0000256" key="6">
    <source>
        <dbReference type="ARBA" id="ARBA00022764"/>
    </source>
</evidence>
<evidence type="ECO:0000256" key="9">
    <source>
        <dbReference type="ARBA" id="ARBA00023295"/>
    </source>
</evidence>
<keyword evidence="6" id="KW-0574">Periplasm</keyword>
<dbReference type="GO" id="GO:0071555">
    <property type="term" value="P:cell wall organization"/>
    <property type="evidence" value="ECO:0007669"/>
    <property type="project" value="UniProtKB-KW"/>
</dbReference>
<evidence type="ECO:0000259" key="12">
    <source>
        <dbReference type="SMART" id="SM00047"/>
    </source>
</evidence>
<evidence type="ECO:0000256" key="2">
    <source>
        <dbReference type="ARBA" id="ARBA00004418"/>
    </source>
</evidence>
<keyword evidence="7" id="KW-1005">Bacterial flagellum biogenesis</keyword>
<dbReference type="PANTHER" id="PTHR33308:SF9">
    <property type="entry name" value="PEPTIDOGLYCAN HYDROLASE FLGJ"/>
    <property type="match status" value="1"/>
</dbReference>
<dbReference type="PANTHER" id="PTHR33308">
    <property type="entry name" value="PEPTIDOGLYCAN HYDROLASE FLGJ"/>
    <property type="match status" value="1"/>
</dbReference>
<evidence type="ECO:0000256" key="11">
    <source>
        <dbReference type="ARBA" id="ARBA00030835"/>
    </source>
</evidence>
<evidence type="ECO:0000256" key="4">
    <source>
        <dbReference type="ARBA" id="ARBA00007974"/>
    </source>
</evidence>
<dbReference type="GO" id="GO:0004040">
    <property type="term" value="F:amidase activity"/>
    <property type="evidence" value="ECO:0007669"/>
    <property type="project" value="InterPro"/>
</dbReference>